<proteinExistence type="predicted"/>
<sequence length="263" mass="29295">MTSGFDLAAAAARLDAVSLSITGNLEELRATEVLNYRRVEGGVADCMRAHGRPYAPLPFVDFYQDFTDADLGYGNGRAAIIDSLTAGTRRFELNEYAGVRLRRAGITEPALKPEDVDVFNGCTAPFEHRNYLDIDPPAGAYQLAELEDLLEPIYRNDAVVKAWQGYDRCMKVRHGYVVGADRSDFLFAPRLQGEPGSASWRRGLAKMKAVFAADVDCRRPAYTAAMRLLDERLDAWKAKHRTELLAVRNAWKERVVVAANPPR</sequence>
<gene>
    <name evidence="1" type="ORF">ACTOB_003734</name>
</gene>
<name>A0ABY8WT54_9ACTN</name>
<evidence type="ECO:0000313" key="1">
    <source>
        <dbReference type="EMBL" id="WIN00056.1"/>
    </source>
</evidence>
<accession>A0ABY8WT54</accession>
<dbReference type="RefSeq" id="WP_284921519.1">
    <property type="nucleotide sequence ID" value="NZ_CP126980.1"/>
</dbReference>
<evidence type="ECO:0000313" key="2">
    <source>
        <dbReference type="Proteomes" id="UP001240150"/>
    </source>
</evidence>
<reference evidence="1 2" key="1">
    <citation type="submission" date="2023-06" db="EMBL/GenBank/DDBJ databases">
        <authorList>
            <person name="Yushchuk O."/>
            <person name="Binda E."/>
            <person name="Ruckert-Reed C."/>
            <person name="Fedorenko V."/>
            <person name="Kalinowski J."/>
            <person name="Marinelli F."/>
        </authorList>
    </citation>
    <scope>NUCLEOTIDE SEQUENCE [LARGE SCALE GENOMIC DNA]</scope>
    <source>
        <strain evidence="1 2">NRRL 3884</strain>
    </source>
</reference>
<dbReference type="Proteomes" id="UP001240150">
    <property type="component" value="Chromosome"/>
</dbReference>
<organism evidence="1 2">
    <name type="scientific">Actinoplanes oblitus</name>
    <dbReference type="NCBI Taxonomy" id="3040509"/>
    <lineage>
        <taxon>Bacteria</taxon>
        <taxon>Bacillati</taxon>
        <taxon>Actinomycetota</taxon>
        <taxon>Actinomycetes</taxon>
        <taxon>Micromonosporales</taxon>
        <taxon>Micromonosporaceae</taxon>
        <taxon>Actinoplanes</taxon>
    </lineage>
</organism>
<keyword evidence="2" id="KW-1185">Reference proteome</keyword>
<protein>
    <submittedName>
        <fullName evidence="1">Uncharacterized protein</fullName>
    </submittedName>
</protein>
<dbReference type="EMBL" id="CP126980">
    <property type="protein sequence ID" value="WIN00056.1"/>
    <property type="molecule type" value="Genomic_DNA"/>
</dbReference>